<dbReference type="RefSeq" id="YP_008004410.1">
    <property type="nucleotide sequence ID" value="NC_021249.1"/>
</dbReference>
<dbReference type="PANTHER" id="PTHR35372">
    <property type="entry name" value="ATP BINDING PROTEIN-RELATED"/>
    <property type="match status" value="1"/>
</dbReference>
<protein>
    <submittedName>
        <fullName evidence="6">Phage/plasmid primase, P4 family</fullName>
    </submittedName>
</protein>
<keyword evidence="1" id="KW-0547">Nucleotide-binding</keyword>
<accession>A0ABM9QK43</accession>
<keyword evidence="8" id="KW-1185">Reference proteome</keyword>
<evidence type="ECO:0000313" key="8">
    <source>
        <dbReference type="Proteomes" id="UP000792374"/>
    </source>
</evidence>
<gene>
    <name evidence="6" type="ORF">CHREV_006</name>
    <name evidence="7" type="ORF">CHREV_291</name>
</gene>
<evidence type="ECO:0000313" key="7">
    <source>
        <dbReference type="EMBL" id="CCU56193.1"/>
    </source>
</evidence>
<sequence length="539" mass="64239">MDIYNTKENLKTLLLTDKYLHFIKDEYFIFEIIPLIKKYIDDMDISSNTDSNIWINWLINDNKFRLCNETITMYYERYKRYLNNNLSPDDYKFKNLTECDLSLIINIFSDLNFDIIIYNMLKNHIHAYNNKFYKINFDENIFIKLDEDIIKEVKLILYEYKLKLLNLTKRLSEKNITEIEKHIEKVYKYKINIKEIKSFCNNKNIKFMNNFREDYLPLANKNNIDLRTGEIVSRNINDYFDFCSDLIYDKNYNDTPDFIKDITNNDKDLIELLQKILGYCITGENNEQIFFIFCGSGSNGKTSLMKFLKRILNNAFKSVNIQDFNKNTFTNLSDSKILINSRVCVLEDSREGDKLDDVKYKKLTDISQSKIIICTNFKPEFDTNTYGMTRRIIYIPFNISFVPNPDNELQKMENVNYDTDINKLFSWIIKGSISNYKESLKKLPLVSKLRNKLICNVDPIASFMNFKTEKCKNERILSSDLYKKYKEWCEIFSIEYVSNINFSKDLKKKGYIKKKYTNGANFLDIKYKDATDSDYDENE</sequence>
<keyword evidence="4" id="KW-0067">ATP-binding</keyword>
<dbReference type="PROSITE" id="PS51206">
    <property type="entry name" value="SF3_HELICASE_1"/>
    <property type="match status" value="1"/>
</dbReference>
<dbReference type="Gene3D" id="3.40.50.300">
    <property type="entry name" value="P-loop containing nucleotide triphosphate hydrolases"/>
    <property type="match status" value="1"/>
</dbReference>
<dbReference type="InterPro" id="IPR014015">
    <property type="entry name" value="Helicase_SF3_DNA-vir"/>
</dbReference>
<evidence type="ECO:0000256" key="2">
    <source>
        <dbReference type="ARBA" id="ARBA00022801"/>
    </source>
</evidence>
<dbReference type="RefSeq" id="YP_008004695.1">
    <property type="nucleotide sequence ID" value="NC_021249.1"/>
</dbReference>
<dbReference type="InterPro" id="IPR051620">
    <property type="entry name" value="ORF904-like_C"/>
</dbReference>
<name>A0ABM9QK43_9POXV</name>
<dbReference type="GeneID" id="15613331"/>
<dbReference type="Proteomes" id="UP000792374">
    <property type="component" value="Genome"/>
</dbReference>
<organism evidence="6 8">
    <name type="scientific">Choristoneura rosaceana entomopoxvirus 'L'</name>
    <dbReference type="NCBI Taxonomy" id="1293539"/>
    <lineage>
        <taxon>Viruses</taxon>
        <taxon>Varidnaviria</taxon>
        <taxon>Bamfordvirae</taxon>
        <taxon>Nucleocytoviricota</taxon>
        <taxon>Pokkesviricetes</taxon>
        <taxon>Chitovirales</taxon>
        <taxon>Poxviridae</taxon>
        <taxon>Entomopoxvirinae</taxon>
        <taxon>Betaentomopoxvirus</taxon>
        <taxon>Betaentomopoxvirus crosaceana</taxon>
        <taxon>Choristoneura rosaceana entomopoxvirus</taxon>
    </lineage>
</organism>
<keyword evidence="2" id="KW-0378">Hydrolase</keyword>
<dbReference type="InterPro" id="IPR004968">
    <property type="entry name" value="DNA_primase/NTPase_C"/>
</dbReference>
<keyword evidence="3" id="KW-0347">Helicase</keyword>
<evidence type="ECO:0000259" key="5">
    <source>
        <dbReference type="PROSITE" id="PS51206"/>
    </source>
</evidence>
<dbReference type="PANTHER" id="PTHR35372:SF2">
    <property type="entry name" value="SF3 HELICASE DOMAIN-CONTAINING PROTEIN"/>
    <property type="match status" value="1"/>
</dbReference>
<proteinExistence type="predicted"/>
<dbReference type="EMBL" id="HF679133">
    <property type="protein sequence ID" value="CCU56193.1"/>
    <property type="molecule type" value="Genomic_DNA"/>
</dbReference>
<evidence type="ECO:0000256" key="1">
    <source>
        <dbReference type="ARBA" id="ARBA00022741"/>
    </source>
</evidence>
<evidence type="ECO:0000313" key="6">
    <source>
        <dbReference type="EMBL" id="CCU55908.1"/>
    </source>
</evidence>
<evidence type="ECO:0000256" key="4">
    <source>
        <dbReference type="ARBA" id="ARBA00022840"/>
    </source>
</evidence>
<dbReference type="GeneID" id="15613616"/>
<dbReference type="InterPro" id="IPR027417">
    <property type="entry name" value="P-loop_NTPase"/>
</dbReference>
<evidence type="ECO:0000256" key="3">
    <source>
        <dbReference type="ARBA" id="ARBA00022806"/>
    </source>
</evidence>
<dbReference type="EMBL" id="HF679133">
    <property type="protein sequence ID" value="CCU55908.1"/>
    <property type="molecule type" value="Genomic_DNA"/>
</dbReference>
<reference evidence="6" key="1">
    <citation type="journal article" date="2013" name="J. Virol.">
        <title>New Insights into the Evolution of Entomopoxvirinae from the Complete Genome Sequences of Four Entomopoxviruses Infecting Adoxophyes honmai, Choristoneura biennis, Choristoneura rosaceana, and Mythimna separata.</title>
        <authorList>
            <person name="Theze J."/>
            <person name="Takatsuka J."/>
            <person name="Li Z."/>
            <person name="Gallais J."/>
            <person name="Doucet D."/>
            <person name="Arif B."/>
            <person name="Nakai M."/>
            <person name="Herniou E.A."/>
        </authorList>
    </citation>
    <scope>NUCLEOTIDE SEQUENCE</scope>
</reference>
<dbReference type="Pfam" id="PF03288">
    <property type="entry name" value="Pox_D5"/>
    <property type="match status" value="1"/>
</dbReference>
<dbReference type="SUPFAM" id="SSF52540">
    <property type="entry name" value="P-loop containing nucleoside triphosphate hydrolases"/>
    <property type="match status" value="1"/>
</dbReference>
<feature type="domain" description="SF3 helicase" evidence="5">
    <location>
        <begin position="268"/>
        <end position="410"/>
    </location>
</feature>